<comment type="caution">
    <text evidence="1">The sequence shown here is derived from an EMBL/GenBank/DDBJ whole genome shotgun (WGS) entry which is preliminary data.</text>
</comment>
<dbReference type="Proteomes" id="UP001153331">
    <property type="component" value="Unassembled WGS sequence"/>
</dbReference>
<sequence length="319" mass="34968">MDLLEQSNFTRFLPPDATDTPETLFVPGLNKGSLPTPRFTRRSNSSKFLIYTDGACSRNGNKASRGGCTFVYRPKTSRSAVPPKTPSGHPISYLNLHKLGASKFQLEIRGPAGEAAPQTSNCAELRAVIAALGFRLWNNEECQRLVIATDSSYVVDGSTSWVKKRQRNGWQTATKNPVKNQDLWEELLKQYRLAKEATALADEEDWASGQAVSISPAGAEQSGRESKMCCTKYFERGSSRAREPEHHASPLTTALHVSPARLERPSTSTPAPSFYKVHITTPPAQLRNQLAPSSRHPVKSPLVTCTPLPPVLASTPQLT</sequence>
<keyword evidence="2" id="KW-1185">Reference proteome</keyword>
<protein>
    <submittedName>
        <fullName evidence="1">Uncharacterized protein</fullName>
    </submittedName>
</protein>
<evidence type="ECO:0000313" key="1">
    <source>
        <dbReference type="EMBL" id="KAJ8117203.1"/>
    </source>
</evidence>
<gene>
    <name evidence="1" type="ORF">OPT61_g1531</name>
</gene>
<proteinExistence type="predicted"/>
<name>A0ACC2IPY0_9PLEO</name>
<dbReference type="EMBL" id="JAPHNI010000062">
    <property type="protein sequence ID" value="KAJ8117203.1"/>
    <property type="molecule type" value="Genomic_DNA"/>
</dbReference>
<reference evidence="1" key="1">
    <citation type="submission" date="2022-11" db="EMBL/GenBank/DDBJ databases">
        <title>Genome Sequence of Boeremia exigua.</title>
        <authorList>
            <person name="Buettner E."/>
        </authorList>
    </citation>
    <scope>NUCLEOTIDE SEQUENCE</scope>
    <source>
        <strain evidence="1">CU02</strain>
    </source>
</reference>
<accession>A0ACC2IPY0</accession>
<evidence type="ECO:0000313" key="2">
    <source>
        <dbReference type="Proteomes" id="UP001153331"/>
    </source>
</evidence>
<organism evidence="1 2">
    <name type="scientific">Boeremia exigua</name>
    <dbReference type="NCBI Taxonomy" id="749465"/>
    <lineage>
        <taxon>Eukaryota</taxon>
        <taxon>Fungi</taxon>
        <taxon>Dikarya</taxon>
        <taxon>Ascomycota</taxon>
        <taxon>Pezizomycotina</taxon>
        <taxon>Dothideomycetes</taxon>
        <taxon>Pleosporomycetidae</taxon>
        <taxon>Pleosporales</taxon>
        <taxon>Pleosporineae</taxon>
        <taxon>Didymellaceae</taxon>
        <taxon>Boeremia</taxon>
    </lineage>
</organism>